<organism evidence="1 2">
    <name type="scientific">Laccaria amethystina LaAM-08-1</name>
    <dbReference type="NCBI Taxonomy" id="1095629"/>
    <lineage>
        <taxon>Eukaryota</taxon>
        <taxon>Fungi</taxon>
        <taxon>Dikarya</taxon>
        <taxon>Basidiomycota</taxon>
        <taxon>Agaricomycotina</taxon>
        <taxon>Agaricomycetes</taxon>
        <taxon>Agaricomycetidae</taxon>
        <taxon>Agaricales</taxon>
        <taxon>Agaricineae</taxon>
        <taxon>Hydnangiaceae</taxon>
        <taxon>Laccaria</taxon>
    </lineage>
</organism>
<dbReference type="HOGENOM" id="CLU_2542896_0_0_1"/>
<accession>A0A0C9X048</accession>
<reference evidence="2" key="2">
    <citation type="submission" date="2015-01" db="EMBL/GenBank/DDBJ databases">
        <title>Evolutionary Origins and Diversification of the Mycorrhizal Mutualists.</title>
        <authorList>
            <consortium name="DOE Joint Genome Institute"/>
            <consortium name="Mycorrhizal Genomics Consortium"/>
            <person name="Kohler A."/>
            <person name="Kuo A."/>
            <person name="Nagy L.G."/>
            <person name="Floudas D."/>
            <person name="Copeland A."/>
            <person name="Barry K.W."/>
            <person name="Cichocki N."/>
            <person name="Veneault-Fourrey C."/>
            <person name="LaButti K."/>
            <person name="Lindquist E.A."/>
            <person name="Lipzen A."/>
            <person name="Lundell T."/>
            <person name="Morin E."/>
            <person name="Murat C."/>
            <person name="Riley R."/>
            <person name="Ohm R."/>
            <person name="Sun H."/>
            <person name="Tunlid A."/>
            <person name="Henrissat B."/>
            <person name="Grigoriev I.V."/>
            <person name="Hibbett D.S."/>
            <person name="Martin F."/>
        </authorList>
    </citation>
    <scope>NUCLEOTIDE SEQUENCE [LARGE SCALE GENOMIC DNA]</scope>
    <source>
        <strain evidence="2">LaAM-08-1</strain>
    </source>
</reference>
<dbReference type="AlphaFoldDB" id="A0A0C9X048"/>
<dbReference type="EMBL" id="KN838668">
    <property type="protein sequence ID" value="KIJ98480.1"/>
    <property type="molecule type" value="Genomic_DNA"/>
</dbReference>
<protein>
    <submittedName>
        <fullName evidence="1">Uncharacterized protein</fullName>
    </submittedName>
</protein>
<reference evidence="1 2" key="1">
    <citation type="submission" date="2014-04" db="EMBL/GenBank/DDBJ databases">
        <authorList>
            <consortium name="DOE Joint Genome Institute"/>
            <person name="Kuo A."/>
            <person name="Kohler A."/>
            <person name="Nagy L.G."/>
            <person name="Floudas D."/>
            <person name="Copeland A."/>
            <person name="Barry K.W."/>
            <person name="Cichocki N."/>
            <person name="Veneault-Fourrey C."/>
            <person name="LaButti K."/>
            <person name="Lindquist E.A."/>
            <person name="Lipzen A."/>
            <person name="Lundell T."/>
            <person name="Morin E."/>
            <person name="Murat C."/>
            <person name="Sun H."/>
            <person name="Tunlid A."/>
            <person name="Henrissat B."/>
            <person name="Grigoriev I.V."/>
            <person name="Hibbett D.S."/>
            <person name="Martin F."/>
            <person name="Nordberg H.P."/>
            <person name="Cantor M.N."/>
            <person name="Hua S.X."/>
        </authorList>
    </citation>
    <scope>NUCLEOTIDE SEQUENCE [LARGE SCALE GENOMIC DNA]</scope>
    <source>
        <strain evidence="1 2">LaAM-08-1</strain>
    </source>
</reference>
<evidence type="ECO:0000313" key="1">
    <source>
        <dbReference type="EMBL" id="KIJ98480.1"/>
    </source>
</evidence>
<evidence type="ECO:0000313" key="2">
    <source>
        <dbReference type="Proteomes" id="UP000054477"/>
    </source>
</evidence>
<proteinExistence type="predicted"/>
<gene>
    <name evidence="1" type="ORF">K443DRAFT_208210</name>
</gene>
<dbReference type="Proteomes" id="UP000054477">
    <property type="component" value="Unassembled WGS sequence"/>
</dbReference>
<keyword evidence="2" id="KW-1185">Reference proteome</keyword>
<name>A0A0C9X048_9AGAR</name>
<sequence>MSQTPESRCLSIFLRITTSTRRLPQFRVAAMSSEFVQPSCAERPCKGSQFERTIKYGSRYDTSRPAVSHQDLKRRASWLLSAF</sequence>